<evidence type="ECO:0000313" key="2">
    <source>
        <dbReference type="EMBL" id="MFC6396856.1"/>
    </source>
</evidence>
<comment type="caution">
    <text evidence="2">The sequence shown here is derived from an EMBL/GenBank/DDBJ whole genome shotgun (WGS) entry which is preliminary data.</text>
</comment>
<evidence type="ECO:0000313" key="3">
    <source>
        <dbReference type="Proteomes" id="UP001596266"/>
    </source>
</evidence>
<sequence>MATPEFADQLHTEKPGLRPVHDAVAALEGAVREVYEENGRRSGKSPGAQAPKT</sequence>
<dbReference type="EMBL" id="JBHSUA010000015">
    <property type="protein sequence ID" value="MFC6396856.1"/>
    <property type="molecule type" value="Genomic_DNA"/>
</dbReference>
<evidence type="ECO:0000256" key="1">
    <source>
        <dbReference type="SAM" id="MobiDB-lite"/>
    </source>
</evidence>
<gene>
    <name evidence="2" type="ORF">ACFP57_07650</name>
</gene>
<protein>
    <submittedName>
        <fullName evidence="2">Uncharacterized protein</fullName>
    </submittedName>
</protein>
<accession>A0ABW1X0J0</accession>
<dbReference type="Proteomes" id="UP001596266">
    <property type="component" value="Unassembled WGS sequence"/>
</dbReference>
<keyword evidence="3" id="KW-1185">Reference proteome</keyword>
<name>A0ABW1X0J0_9ACTN</name>
<feature type="region of interest" description="Disordered" evidence="1">
    <location>
        <begin position="1"/>
        <end position="20"/>
    </location>
</feature>
<feature type="compositionally biased region" description="Basic and acidic residues" evidence="1">
    <location>
        <begin position="8"/>
        <end position="20"/>
    </location>
</feature>
<reference evidence="3" key="1">
    <citation type="journal article" date="2019" name="Int. J. Syst. Evol. Microbiol.">
        <title>The Global Catalogue of Microorganisms (GCM) 10K type strain sequencing project: providing services to taxonomists for standard genome sequencing and annotation.</title>
        <authorList>
            <consortium name="The Broad Institute Genomics Platform"/>
            <consortium name="The Broad Institute Genome Sequencing Center for Infectious Disease"/>
            <person name="Wu L."/>
            <person name="Ma J."/>
        </authorList>
    </citation>
    <scope>NUCLEOTIDE SEQUENCE [LARGE SCALE GENOMIC DNA]</scope>
    <source>
        <strain evidence="3">CGMCC 1.15277</strain>
    </source>
</reference>
<dbReference type="RefSeq" id="WP_343884143.1">
    <property type="nucleotide sequence ID" value="NZ_BAAAKI010000001.1"/>
</dbReference>
<proteinExistence type="predicted"/>
<organism evidence="2 3">
    <name type="scientific">Luteococcus sanguinis</name>
    <dbReference type="NCBI Taxonomy" id="174038"/>
    <lineage>
        <taxon>Bacteria</taxon>
        <taxon>Bacillati</taxon>
        <taxon>Actinomycetota</taxon>
        <taxon>Actinomycetes</taxon>
        <taxon>Propionibacteriales</taxon>
        <taxon>Propionibacteriaceae</taxon>
        <taxon>Luteococcus</taxon>
    </lineage>
</organism>